<name>A0ACC6K739_9PSED</name>
<accession>A0ACC6K739</accession>
<proteinExistence type="predicted"/>
<comment type="caution">
    <text evidence="1">The sequence shown here is derived from an EMBL/GenBank/DDBJ whole genome shotgun (WGS) entry which is preliminary data.</text>
</comment>
<evidence type="ECO:0000313" key="1">
    <source>
        <dbReference type="EMBL" id="MDR6714274.1"/>
    </source>
</evidence>
<dbReference type="Proteomes" id="UP001259587">
    <property type="component" value="Unassembled WGS sequence"/>
</dbReference>
<gene>
    <name evidence="1" type="ORF">J2W83_003895</name>
</gene>
<keyword evidence="2" id="KW-1185">Reference proteome</keyword>
<protein>
    <submittedName>
        <fullName evidence="1">ATPase</fullName>
    </submittedName>
</protein>
<organism evidence="1 2">
    <name type="scientific">Pseudomonas hunanensis</name>
    <dbReference type="NCBI Taxonomy" id="1247546"/>
    <lineage>
        <taxon>Bacteria</taxon>
        <taxon>Pseudomonadati</taxon>
        <taxon>Pseudomonadota</taxon>
        <taxon>Gammaproteobacteria</taxon>
        <taxon>Pseudomonadales</taxon>
        <taxon>Pseudomonadaceae</taxon>
        <taxon>Pseudomonas</taxon>
    </lineage>
</organism>
<evidence type="ECO:0000313" key="2">
    <source>
        <dbReference type="Proteomes" id="UP001259587"/>
    </source>
</evidence>
<reference evidence="1" key="1">
    <citation type="submission" date="2023-07" db="EMBL/GenBank/DDBJ databases">
        <title>Sorghum-associated microbial communities from plants grown in Nebraska, USA.</title>
        <authorList>
            <person name="Schachtman D."/>
        </authorList>
    </citation>
    <scope>NUCLEOTIDE SEQUENCE</scope>
    <source>
        <strain evidence="1">BE56</strain>
    </source>
</reference>
<dbReference type="EMBL" id="JAVDTH010000026">
    <property type="protein sequence ID" value="MDR6714274.1"/>
    <property type="molecule type" value="Genomic_DNA"/>
</dbReference>
<sequence>MPTIMGMRIEDRLLELITPETQQVGRVFEVDSISLLLGKNGSGKTRLLNLIAEAVSAPGRSDAKIYVRNRHGEVSALSKDQNDFCAVYYSGLPYKRRMSRRIGLIDASPQNRNTERLPEEHGRMAQLGEVASALGQDTKLMANLSYSKNIYRAIFIPALLQRVRFVTSPTLKTILSKLKDIESTRVKDGSDFKGLDSELERCMDEAVSFLDGYMDRHFPCGERIHHLAVVEHLHAEGEQLEDEDGVNYAMSLLNYIGLSRGYNFQEGIERIQDSVARCAEAIRNYGGKIKESARSISFVIDGVDQFDSVRSYNTPITIEWSMLSSGLQALVDQFAHIGDSIATASQQGRSSVLLMIDEGDAYLHLDWQRKYLTLLNRYLGGLKRKYSLKSLQVILASHSPIIAADMPGVFVTNLDSNVKIRTFGAPIEEVIAGSFDSSSLGAFAAKKINHLNSRALNNNLSKSDLSLIEQIGDDAIRAILKRGGRS</sequence>